<gene>
    <name evidence="2" type="ORF">M378DRAFT_55046</name>
</gene>
<evidence type="ECO:0000313" key="3">
    <source>
        <dbReference type="Proteomes" id="UP000054549"/>
    </source>
</evidence>
<dbReference type="STRING" id="946122.A0A0C2X7N5"/>
<dbReference type="AlphaFoldDB" id="A0A0C2X7N5"/>
<evidence type="ECO:0000256" key="1">
    <source>
        <dbReference type="SAM" id="MobiDB-lite"/>
    </source>
</evidence>
<dbReference type="Proteomes" id="UP000054549">
    <property type="component" value="Unassembled WGS sequence"/>
</dbReference>
<accession>A0A0C2X7N5</accession>
<dbReference type="PANTHER" id="PTHR35871:SF1">
    <property type="entry name" value="CXC1-LIKE CYSTEINE CLUSTER ASSOCIATED WITH KDZ TRANSPOSASES DOMAIN-CONTAINING PROTEIN"/>
    <property type="match status" value="1"/>
</dbReference>
<dbReference type="EMBL" id="KN818243">
    <property type="protein sequence ID" value="KIL65316.1"/>
    <property type="molecule type" value="Genomic_DNA"/>
</dbReference>
<dbReference type="PANTHER" id="PTHR35871">
    <property type="entry name" value="EXPRESSED PROTEIN"/>
    <property type="match status" value="1"/>
</dbReference>
<dbReference type="OrthoDB" id="6511194at2759"/>
<feature type="compositionally biased region" description="Basic residues" evidence="1">
    <location>
        <begin position="246"/>
        <end position="260"/>
    </location>
</feature>
<feature type="non-terminal residue" evidence="2">
    <location>
        <position position="301"/>
    </location>
</feature>
<name>A0A0C2X7N5_AMAMK</name>
<reference evidence="2 3" key="1">
    <citation type="submission" date="2014-04" db="EMBL/GenBank/DDBJ databases">
        <title>Evolutionary Origins and Diversification of the Mycorrhizal Mutualists.</title>
        <authorList>
            <consortium name="DOE Joint Genome Institute"/>
            <consortium name="Mycorrhizal Genomics Consortium"/>
            <person name="Kohler A."/>
            <person name="Kuo A."/>
            <person name="Nagy L.G."/>
            <person name="Floudas D."/>
            <person name="Copeland A."/>
            <person name="Barry K.W."/>
            <person name="Cichocki N."/>
            <person name="Veneault-Fourrey C."/>
            <person name="LaButti K."/>
            <person name="Lindquist E.A."/>
            <person name="Lipzen A."/>
            <person name="Lundell T."/>
            <person name="Morin E."/>
            <person name="Murat C."/>
            <person name="Riley R."/>
            <person name="Ohm R."/>
            <person name="Sun H."/>
            <person name="Tunlid A."/>
            <person name="Henrissat B."/>
            <person name="Grigoriev I.V."/>
            <person name="Hibbett D.S."/>
            <person name="Martin F."/>
        </authorList>
    </citation>
    <scope>NUCLEOTIDE SEQUENCE [LARGE SCALE GENOMIC DNA]</scope>
    <source>
        <strain evidence="2 3">Koide BX008</strain>
    </source>
</reference>
<protein>
    <submittedName>
        <fullName evidence="2">Uncharacterized protein</fullName>
    </submittedName>
</protein>
<evidence type="ECO:0000313" key="2">
    <source>
        <dbReference type="EMBL" id="KIL65316.1"/>
    </source>
</evidence>
<dbReference type="InParanoid" id="A0A0C2X7N5"/>
<feature type="region of interest" description="Disordered" evidence="1">
    <location>
        <begin position="237"/>
        <end position="263"/>
    </location>
</feature>
<feature type="non-terminal residue" evidence="2">
    <location>
        <position position="1"/>
    </location>
</feature>
<sequence>ILEDEDFRRDIQLHLTEIAKKGYICAQDIVDYVATPEVQERLGTRKRGIHVRTARRWLHKLSWRYQQKKKGMYIDGHEREDVVAYRKGFVERWKEYEKRFVIYDNDGNVLSTPTGFPVPQGLRFRLILVTHDESTFYENDRRKTHWVNENTKAVAEKKGEGQSIMASDFLTSEWGQLKYGDDEARVFFKAGKNRDGYFDADDLLQQVDNAIDIFEAKTNGFATGLFLFDNAPSHQRRAPDALSARKMPKNPHATWRHHKDGPKMRTTNFGVNNMPQDFYFAGDHPTMPGWFKGMETIICER</sequence>
<proteinExistence type="predicted"/>
<keyword evidence="3" id="KW-1185">Reference proteome</keyword>
<organism evidence="2 3">
    <name type="scientific">Amanita muscaria (strain Koide BX008)</name>
    <dbReference type="NCBI Taxonomy" id="946122"/>
    <lineage>
        <taxon>Eukaryota</taxon>
        <taxon>Fungi</taxon>
        <taxon>Dikarya</taxon>
        <taxon>Basidiomycota</taxon>
        <taxon>Agaricomycotina</taxon>
        <taxon>Agaricomycetes</taxon>
        <taxon>Agaricomycetidae</taxon>
        <taxon>Agaricales</taxon>
        <taxon>Pluteineae</taxon>
        <taxon>Amanitaceae</taxon>
        <taxon>Amanita</taxon>
    </lineage>
</organism>
<dbReference type="HOGENOM" id="CLU_005726_1_1_1"/>